<keyword evidence="2" id="KW-0378">Hydrolase</keyword>
<reference evidence="2 3" key="1">
    <citation type="submission" date="2019-07" db="EMBL/GenBank/DDBJ databases">
        <title>Luteimonas sp. YD-1 nov., isolated from acidic soil.</title>
        <authorList>
            <person name="Zhou J."/>
        </authorList>
    </citation>
    <scope>NUCLEOTIDE SEQUENCE [LARGE SCALE GENOMIC DNA]</scope>
    <source>
        <strain evidence="2 3">YD-1</strain>
    </source>
</reference>
<dbReference type="AlphaFoldDB" id="A0A5C5U162"/>
<dbReference type="InterPro" id="IPR037482">
    <property type="entry name" value="ST1585_MBL-fold"/>
</dbReference>
<dbReference type="Pfam" id="PF00753">
    <property type="entry name" value="Lactamase_B"/>
    <property type="match status" value="1"/>
</dbReference>
<keyword evidence="3" id="KW-1185">Reference proteome</keyword>
<evidence type="ECO:0000259" key="1">
    <source>
        <dbReference type="SMART" id="SM00849"/>
    </source>
</evidence>
<dbReference type="PANTHER" id="PTHR42951">
    <property type="entry name" value="METALLO-BETA-LACTAMASE DOMAIN-CONTAINING"/>
    <property type="match status" value="1"/>
</dbReference>
<feature type="domain" description="Metallo-beta-lactamase" evidence="1">
    <location>
        <begin position="18"/>
        <end position="224"/>
    </location>
</feature>
<accession>A0A5C5U162</accession>
<dbReference type="InterPro" id="IPR036866">
    <property type="entry name" value="RibonucZ/Hydroxyglut_hydro"/>
</dbReference>
<dbReference type="InterPro" id="IPR001279">
    <property type="entry name" value="Metallo-B-lactamas"/>
</dbReference>
<name>A0A5C5U162_9GAMM</name>
<dbReference type="InterPro" id="IPR050855">
    <property type="entry name" value="NDM-1-like"/>
</dbReference>
<evidence type="ECO:0000313" key="2">
    <source>
        <dbReference type="EMBL" id="TWT19694.1"/>
    </source>
</evidence>
<gene>
    <name evidence="2" type="ORF">FQY79_07610</name>
</gene>
<dbReference type="RefSeq" id="WP_146312317.1">
    <property type="nucleotide sequence ID" value="NZ_VOHE01000003.1"/>
</dbReference>
<sequence length="312" mass="33248">MPGDGITLIDTGYIRPHLCAAYLVHGERGRAALVDCGTATCAGRVLEAIDAAGVAREAVDWLLVTHVHLDHAGGAGPLMRALPNARLVVHPRGARHMVDPEKLIAGAKQVYGEEMFARDHAGMLPVDAARVVVAEDGHVVELAGRPLLCANTPGHALHHYSVWDADTRSWIAGDAFGLSYREFDNHNGAFALPTTSPVQFDPEQMKASIRRLVAQGPAAIRIAHYGVVTECARIADDLVAQVDAMAAIARGVDGAPDRHARIVEGLTVLCVERAAEHGVDAPERMVAEVLGGDIEINAQGLGVWLDRLARAR</sequence>
<dbReference type="Gene3D" id="3.60.15.10">
    <property type="entry name" value="Ribonuclease Z/Hydroxyacylglutathione hydrolase-like"/>
    <property type="match status" value="1"/>
</dbReference>
<protein>
    <submittedName>
        <fullName evidence="2">MBL fold metallo-hydrolase</fullName>
    </submittedName>
</protein>
<dbReference type="GO" id="GO:0016787">
    <property type="term" value="F:hydrolase activity"/>
    <property type="evidence" value="ECO:0007669"/>
    <property type="project" value="UniProtKB-KW"/>
</dbReference>
<evidence type="ECO:0000313" key="3">
    <source>
        <dbReference type="Proteomes" id="UP000315949"/>
    </source>
</evidence>
<dbReference type="CDD" id="cd07726">
    <property type="entry name" value="ST1585-like_MBL-fold"/>
    <property type="match status" value="1"/>
</dbReference>
<dbReference type="PANTHER" id="PTHR42951:SF22">
    <property type="entry name" value="METALLO BETA-LACTAMASE SUPERFAMILY LIPOPROTEIN"/>
    <property type="match status" value="1"/>
</dbReference>
<organism evidence="2 3">
    <name type="scientific">Luteimonas wenzhouensis</name>
    <dbReference type="NCBI Taxonomy" id="2599615"/>
    <lineage>
        <taxon>Bacteria</taxon>
        <taxon>Pseudomonadati</taxon>
        <taxon>Pseudomonadota</taxon>
        <taxon>Gammaproteobacteria</taxon>
        <taxon>Lysobacterales</taxon>
        <taxon>Lysobacteraceae</taxon>
        <taxon>Luteimonas</taxon>
    </lineage>
</organism>
<dbReference type="Proteomes" id="UP000315949">
    <property type="component" value="Unassembled WGS sequence"/>
</dbReference>
<dbReference type="SMART" id="SM00849">
    <property type="entry name" value="Lactamase_B"/>
    <property type="match status" value="1"/>
</dbReference>
<comment type="caution">
    <text evidence="2">The sequence shown here is derived from an EMBL/GenBank/DDBJ whole genome shotgun (WGS) entry which is preliminary data.</text>
</comment>
<proteinExistence type="predicted"/>
<dbReference type="EMBL" id="VOHE01000003">
    <property type="protein sequence ID" value="TWT19694.1"/>
    <property type="molecule type" value="Genomic_DNA"/>
</dbReference>
<dbReference type="SUPFAM" id="SSF56281">
    <property type="entry name" value="Metallo-hydrolase/oxidoreductase"/>
    <property type="match status" value="1"/>
</dbReference>
<dbReference type="OrthoDB" id="9802991at2"/>